<name>Q2Z160_9CAUD</name>
<dbReference type="InterPro" id="IPR043502">
    <property type="entry name" value="DNA/RNA_pol_sf"/>
</dbReference>
<dbReference type="RefSeq" id="YP_418054.1">
    <property type="nucleotide sequence ID" value="NC_007623.1"/>
</dbReference>
<dbReference type="SUPFAM" id="SSF56672">
    <property type="entry name" value="DNA/RNA polymerases"/>
    <property type="match status" value="1"/>
</dbReference>
<reference evidence="1 2" key="4">
    <citation type="journal article" date="2005" name="J. Mol. Biol.">
        <title>Genome comparison of Pseudomonas aeruginosa large phages.</title>
        <authorList>
            <person name="Hertveldt K."/>
            <person name="Lavigne R."/>
            <person name="Pleteneva E."/>
            <person name="Sernova N."/>
            <person name="Kurochkina L."/>
            <person name="Korchevskii R."/>
            <person name="Robben J."/>
            <person name="Mesyanzhinov V."/>
            <person name="Krylov V.N."/>
            <person name="Volckaert G."/>
        </authorList>
    </citation>
    <scope>NUCLEOTIDE SEQUENCE</scope>
</reference>
<dbReference type="GeneID" id="5176614"/>
<accession>Q2Z160</accession>
<dbReference type="OrthoDB" id="619at10239"/>
<dbReference type="KEGG" id="vg:5176614"/>
<sequence length="700" mass="80671">MNVPATQETEPYQSPFIEKTYVSNRNFLKAYHYLAARYLSIVYGWDYENLLEICEKVFVPNENGFKEAKFGVFKKDKYGDRVPTVMGTREFFNAVQENNWHLSPSLVAYTNTEEEQSVNAAGTEEFIEFRRLYKGKKQAAKDVGDEEAEKAFHEIQNALKIFNNSQSGGMSSSGTPLFNKSGHTTLTSTCRALTSTANLINERLITGNRLLLTYNKTMELFVSQLQFADRDLIQSVIDEYGMTYATVDQVMDMVRRCTAYYWDNPVKLRAIEQFLRDLTPLELTIILCTQDLRGLYTTNPDLIKRFFKEWCDIPEFPEGVKEEDYPKPLNGDYYILCLTKLGEKSSKAQINFLNGYHMEVEKRWGNFISAFLKSSIPPTDIYSVKELVRENVMTSDTDACIYSVDQLIQEFSTDPTVSLRFNGVLTFFIRNIAIDQHAKLSRNMNVAKKYERRLNMKNEYLYASYVTTSMSKHYFALQLMVEGVLNKKPKLDLKGVHLRGVKIAELVRKFTGKLMRKILNALYSREKLDAPKILREVADIERQLFANLEEGGWAWLTIEGVKDPSAYTDPESNERYINHLFWDEVLAPKYGDTPPFPYKAYKINLTLTGKKKLEGFFNSIEDPNYKALLMDHLKGRDKLSSIYIPTDQIDQMGGIPKEFIPFIDKRQIVSHNLKSIYAILEALGLFILNAKVTRLVSDEH</sequence>
<dbReference type="EMBL" id="AJ697969">
    <property type="protein sequence ID" value="CAG27115.1"/>
    <property type="molecule type" value="Genomic_DNA"/>
</dbReference>
<dbReference type="InterPro" id="IPR046908">
    <property type="entry name" value="divDNApol"/>
</dbReference>
<evidence type="ECO:0000313" key="2">
    <source>
        <dbReference type="Proteomes" id="UP000001239"/>
    </source>
</evidence>
<proteinExistence type="predicted"/>
<reference evidence="1 2" key="2">
    <citation type="journal article" date="2003" name="Res. Microbiol.">
        <title>Myoviridae bacteriophages of Pseudomonas aeruginosa: a long and complex evolutionary pathway.</title>
        <authorList>
            <person name="Krylov V.N."/>
            <person name="Pleteneva E.A."/>
            <person name="Bourkalsteva M.V."/>
            <person name="Shaburova O.V."/>
            <person name="Volckaert G."/>
            <person name="Sykilinda N.N."/>
            <person name="Kurochkina L.P."/>
            <person name="Mesyanzhinov V.V."/>
        </authorList>
    </citation>
    <scope>NUCLEOTIDE SEQUENCE [LARGE SCALE GENOMIC DNA]</scope>
</reference>
<reference evidence="1 2" key="3">
    <citation type="journal article" date="2004" name="Bioinformatics">
        <title>PHIRE, a deterministic approach to reveal regulatory elements in bacteriophage genomes.</title>
        <authorList>
            <person name="Lavigne R."/>
            <person name="Sun W.D."/>
            <person name="Volckaert G."/>
        </authorList>
    </citation>
    <scope>NUCLEOTIDE SEQUENCE [LARGE SCALE GENOMIC DNA]</scope>
</reference>
<keyword evidence="2" id="KW-1185">Reference proteome</keyword>
<dbReference type="Proteomes" id="UP000001239">
    <property type="component" value="Segment"/>
</dbReference>
<dbReference type="Pfam" id="PF20286">
    <property type="entry name" value="divDNApol"/>
    <property type="match status" value="1"/>
</dbReference>
<organism evidence="1 2">
    <name type="scientific">Pseudomonas phage EL</name>
    <dbReference type="NCBI Taxonomy" id="273133"/>
    <lineage>
        <taxon>Viruses</taxon>
        <taxon>Duplodnaviria</taxon>
        <taxon>Heunggongvirae</taxon>
        <taxon>Uroviricota</taxon>
        <taxon>Caudoviricetes</taxon>
        <taxon>Chimalliviridae</taxon>
        <taxon>Elvirus</taxon>
        <taxon>Elvirus EL</taxon>
    </lineage>
</organism>
<protein>
    <submittedName>
        <fullName evidence="1">Uncharacterized protein</fullName>
    </submittedName>
</protein>
<reference evidence="1 2" key="1">
    <citation type="journal article" date="2002" name="Genetika">
        <title>Phenogenetic characterization of a group of giant Phi KZ-like bacteriophages of Pseudomonas aeruginosa].</title>
        <authorList>
            <person name="Burkal'tseva M.V."/>
            <person name="Krylov V.N."/>
            <person name="Pleteneva E.A."/>
            <person name="Shaburova O.V."/>
            <person name="Krylov S.V."/>
            <person name="Volckaert G."/>
            <person name="Sykilinda N.N."/>
            <person name="Kurochkina L.P."/>
            <person name="Mesyanzhinov V.V."/>
        </authorList>
    </citation>
    <scope>NUCLEOTIDE SEQUENCE [LARGE SCALE GENOMIC DNA]</scope>
</reference>
<evidence type="ECO:0000313" key="1">
    <source>
        <dbReference type="EMBL" id="CAG27115.1"/>
    </source>
</evidence>